<reference evidence="1 2" key="1">
    <citation type="submission" date="2022-10" db="EMBL/GenBank/DDBJ databases">
        <authorList>
            <person name="Xie J."/>
            <person name="Shen N."/>
        </authorList>
    </citation>
    <scope>NUCLEOTIDE SEQUENCE [LARGE SCALE GENOMIC DNA]</scope>
    <source>
        <strain evidence="1 2">DSM 41681</strain>
    </source>
</reference>
<sequence length="139" mass="15151">MNIAEQLATIDLLWTGPFPADHGRSAAGWGGPGFVMAELTERSGVRDLAEAQADADRDGLSALLTARWGEPYRLSLWSVHTRALEHGESIPEPWGWLSACAQDLHLWSVGERWVALAVSHQGDEQPYQLLAVVTDVAPP</sequence>
<accession>A0ABU6CEF6</accession>
<proteinExistence type="predicted"/>
<dbReference type="Proteomes" id="UP001352223">
    <property type="component" value="Unassembled WGS sequence"/>
</dbReference>
<gene>
    <name evidence="1" type="ORF">OKJ48_21680</name>
</gene>
<name>A0ABU6CEF6_9ACTN</name>
<evidence type="ECO:0000313" key="1">
    <source>
        <dbReference type="EMBL" id="MEB3962839.1"/>
    </source>
</evidence>
<comment type="caution">
    <text evidence="1">The sequence shown here is derived from an EMBL/GenBank/DDBJ whole genome shotgun (WGS) entry which is preliminary data.</text>
</comment>
<protein>
    <submittedName>
        <fullName evidence="1">Uncharacterized protein</fullName>
    </submittedName>
</protein>
<keyword evidence="2" id="KW-1185">Reference proteome</keyword>
<organism evidence="1 2">
    <name type="scientific">Streptomyces kunmingensis</name>
    <dbReference type="NCBI Taxonomy" id="68225"/>
    <lineage>
        <taxon>Bacteria</taxon>
        <taxon>Bacillati</taxon>
        <taxon>Actinomycetota</taxon>
        <taxon>Actinomycetes</taxon>
        <taxon>Kitasatosporales</taxon>
        <taxon>Streptomycetaceae</taxon>
        <taxon>Streptomyces</taxon>
    </lineage>
</organism>
<dbReference type="RefSeq" id="WP_324770452.1">
    <property type="nucleotide sequence ID" value="NZ_BAAATS010000040.1"/>
</dbReference>
<evidence type="ECO:0000313" key="2">
    <source>
        <dbReference type="Proteomes" id="UP001352223"/>
    </source>
</evidence>
<dbReference type="EMBL" id="JAOZYB010000179">
    <property type="protein sequence ID" value="MEB3962839.1"/>
    <property type="molecule type" value="Genomic_DNA"/>
</dbReference>